<protein>
    <submittedName>
        <fullName evidence="2">Cst complex subunit stn1-like</fullName>
    </submittedName>
</protein>
<reference evidence="2 3" key="1">
    <citation type="journal article" date="2021" name="Elife">
        <title>Chloroplast acquisition without the gene transfer in kleptoplastic sea slugs, Plakobranchus ocellatus.</title>
        <authorList>
            <person name="Maeda T."/>
            <person name="Takahashi S."/>
            <person name="Yoshida T."/>
            <person name="Shimamura S."/>
            <person name="Takaki Y."/>
            <person name="Nagai Y."/>
            <person name="Toyoda A."/>
            <person name="Suzuki Y."/>
            <person name="Arimoto A."/>
            <person name="Ishii H."/>
            <person name="Satoh N."/>
            <person name="Nishiyama T."/>
            <person name="Hasebe M."/>
            <person name="Maruyama T."/>
            <person name="Minagawa J."/>
            <person name="Obokata J."/>
            <person name="Shigenobu S."/>
        </authorList>
    </citation>
    <scope>NUCLEOTIDE SEQUENCE [LARGE SCALE GENOMIC DNA]</scope>
</reference>
<gene>
    <name evidence="2" type="ORF">PoB_007077500</name>
</gene>
<feature type="compositionally biased region" description="Basic residues" evidence="1">
    <location>
        <begin position="111"/>
        <end position="120"/>
    </location>
</feature>
<feature type="region of interest" description="Disordered" evidence="1">
    <location>
        <begin position="24"/>
        <end position="67"/>
    </location>
</feature>
<evidence type="ECO:0000313" key="2">
    <source>
        <dbReference type="EMBL" id="GFO44270.1"/>
    </source>
</evidence>
<dbReference type="EMBL" id="BLXT01007949">
    <property type="protein sequence ID" value="GFO44270.1"/>
    <property type="molecule type" value="Genomic_DNA"/>
</dbReference>
<accession>A0AAV4DJW6</accession>
<evidence type="ECO:0000256" key="1">
    <source>
        <dbReference type="SAM" id="MobiDB-lite"/>
    </source>
</evidence>
<comment type="caution">
    <text evidence="2">The sequence shown here is derived from an EMBL/GenBank/DDBJ whole genome shotgun (WGS) entry which is preliminary data.</text>
</comment>
<feature type="compositionally biased region" description="Polar residues" evidence="1">
    <location>
        <begin position="26"/>
        <end position="45"/>
    </location>
</feature>
<feature type="region of interest" description="Disordered" evidence="1">
    <location>
        <begin position="84"/>
        <end position="120"/>
    </location>
</feature>
<dbReference type="Proteomes" id="UP000735302">
    <property type="component" value="Unassembled WGS sequence"/>
</dbReference>
<proteinExistence type="predicted"/>
<organism evidence="2 3">
    <name type="scientific">Plakobranchus ocellatus</name>
    <dbReference type="NCBI Taxonomy" id="259542"/>
    <lineage>
        <taxon>Eukaryota</taxon>
        <taxon>Metazoa</taxon>
        <taxon>Spiralia</taxon>
        <taxon>Lophotrochozoa</taxon>
        <taxon>Mollusca</taxon>
        <taxon>Gastropoda</taxon>
        <taxon>Heterobranchia</taxon>
        <taxon>Euthyneura</taxon>
        <taxon>Panpulmonata</taxon>
        <taxon>Sacoglossa</taxon>
        <taxon>Placobranchoidea</taxon>
        <taxon>Plakobranchidae</taxon>
        <taxon>Plakobranchus</taxon>
    </lineage>
</organism>
<name>A0AAV4DJW6_9GAST</name>
<evidence type="ECO:0000313" key="3">
    <source>
        <dbReference type="Proteomes" id="UP000735302"/>
    </source>
</evidence>
<dbReference type="AlphaFoldDB" id="A0AAV4DJW6"/>
<sequence length="120" mass="12603">MANQTQAINDETPAHDVTDRVLLSVGNGSKSAQDTGGNVTSQPMTSEILDIPRGPSSPTATPSAYDVESLVSSGESEEYIASLSPFPSDGPVSSAENHVSKKSRGVVVKQPIHKLRKLKS</sequence>
<keyword evidence="3" id="KW-1185">Reference proteome</keyword>